<evidence type="ECO:0000256" key="2">
    <source>
        <dbReference type="SAM" id="Phobius"/>
    </source>
</evidence>
<proteinExistence type="predicted"/>
<keyword evidence="4" id="KW-0645">Protease</keyword>
<dbReference type="InterPro" id="IPR036013">
    <property type="entry name" value="Band_7/SPFH_dom_sf"/>
</dbReference>
<dbReference type="InterPro" id="IPR001107">
    <property type="entry name" value="Band_7"/>
</dbReference>
<dbReference type="GO" id="GO:0006508">
    <property type="term" value="P:proteolysis"/>
    <property type="evidence" value="ECO:0007669"/>
    <property type="project" value="UniProtKB-KW"/>
</dbReference>
<keyword evidence="5" id="KW-1185">Reference proteome</keyword>
<keyword evidence="2" id="KW-0812">Transmembrane</keyword>
<dbReference type="Gene3D" id="3.30.479.30">
    <property type="entry name" value="Band 7 domain"/>
    <property type="match status" value="1"/>
</dbReference>
<accession>A0A7W9W4F4</accession>
<evidence type="ECO:0000313" key="5">
    <source>
        <dbReference type="Proteomes" id="UP000520814"/>
    </source>
</evidence>
<dbReference type="Pfam" id="PF01145">
    <property type="entry name" value="Band_7"/>
    <property type="match status" value="1"/>
</dbReference>
<keyword evidence="2" id="KW-0472">Membrane</keyword>
<sequence>MFQNQQQMHPQEETSSGWSREKDAVGLPGGLAIAIHLILVGIAIFGFATQNIPLGVGLMLLVFFTLGGYFTVAPGESFVLMMFGKYVGTVKKNGIFWTLPWVGKQRISLRTRTLNGQQLKVNDSMGNPIEIACVIVWKVTDTYRSTFEVQNYESFVAMQSETAIRHIAATHPYDSDDDRAISLRRNASEVCDDLVKEIQARLAPAGVTVTDASLSHLAYSPEIAGAMLRRQQAAAVISARQRIVEGAVGMVEMALQRIEEKKMVQMSEDQKAAMVANLMTVLCSEQSAQPVVNTSVQASS</sequence>
<evidence type="ECO:0000256" key="1">
    <source>
        <dbReference type="SAM" id="MobiDB-lite"/>
    </source>
</evidence>
<reference evidence="4 5" key="1">
    <citation type="submission" date="2020-08" db="EMBL/GenBank/DDBJ databases">
        <title>Genomic Encyclopedia of Type Strains, Phase IV (KMG-IV): sequencing the most valuable type-strain genomes for metagenomic binning, comparative biology and taxonomic classification.</title>
        <authorList>
            <person name="Goeker M."/>
        </authorList>
    </citation>
    <scope>NUCLEOTIDE SEQUENCE [LARGE SCALE GENOMIC DNA]</scope>
    <source>
        <strain evidence="4 5">DSM 23562</strain>
    </source>
</reference>
<protein>
    <submittedName>
        <fullName evidence="4">Regulator of protease activity HflC (Stomatin/prohibitin superfamily)</fullName>
    </submittedName>
</protein>
<feature type="domain" description="Band 7" evidence="3">
    <location>
        <begin position="67"/>
        <end position="231"/>
    </location>
</feature>
<feature type="transmembrane region" description="Helical" evidence="2">
    <location>
        <begin position="54"/>
        <end position="72"/>
    </location>
</feature>
<dbReference type="AlphaFoldDB" id="A0A7W9W4F4"/>
<name>A0A7W9W4F4_ARMRO</name>
<dbReference type="CDD" id="cd03402">
    <property type="entry name" value="SPFH_like_u2"/>
    <property type="match status" value="1"/>
</dbReference>
<dbReference type="GO" id="GO:0008233">
    <property type="term" value="F:peptidase activity"/>
    <property type="evidence" value="ECO:0007669"/>
    <property type="project" value="UniProtKB-KW"/>
</dbReference>
<dbReference type="EMBL" id="JACHGW010000001">
    <property type="protein sequence ID" value="MBB6048453.1"/>
    <property type="molecule type" value="Genomic_DNA"/>
</dbReference>
<feature type="compositionally biased region" description="Polar residues" evidence="1">
    <location>
        <begin position="1"/>
        <end position="18"/>
    </location>
</feature>
<evidence type="ECO:0000259" key="3">
    <source>
        <dbReference type="SMART" id="SM00244"/>
    </source>
</evidence>
<comment type="caution">
    <text evidence="4">The sequence shown here is derived from an EMBL/GenBank/DDBJ whole genome shotgun (WGS) entry which is preliminary data.</text>
</comment>
<dbReference type="PANTHER" id="PTHR43446:SF1">
    <property type="entry name" value="BAND 7 DOMAIN-CONTAINING PROTEIN"/>
    <property type="match status" value="1"/>
</dbReference>
<dbReference type="RefSeq" id="WP_221289734.1">
    <property type="nucleotide sequence ID" value="NZ_JACHGW010000001.1"/>
</dbReference>
<evidence type="ECO:0000313" key="4">
    <source>
        <dbReference type="EMBL" id="MBB6048453.1"/>
    </source>
</evidence>
<feature type="region of interest" description="Disordered" evidence="1">
    <location>
        <begin position="1"/>
        <end position="20"/>
    </location>
</feature>
<dbReference type="SUPFAM" id="SSF117892">
    <property type="entry name" value="Band 7/SPFH domain"/>
    <property type="match status" value="1"/>
</dbReference>
<keyword evidence="2" id="KW-1133">Transmembrane helix</keyword>
<dbReference type="Proteomes" id="UP000520814">
    <property type="component" value="Unassembled WGS sequence"/>
</dbReference>
<keyword evidence="4" id="KW-0378">Hydrolase</keyword>
<organism evidence="4 5">
    <name type="scientific">Armatimonas rosea</name>
    <dbReference type="NCBI Taxonomy" id="685828"/>
    <lineage>
        <taxon>Bacteria</taxon>
        <taxon>Bacillati</taxon>
        <taxon>Armatimonadota</taxon>
        <taxon>Armatimonadia</taxon>
        <taxon>Armatimonadales</taxon>
        <taxon>Armatimonadaceae</taxon>
        <taxon>Armatimonas</taxon>
    </lineage>
</organism>
<dbReference type="PANTHER" id="PTHR43446">
    <property type="entry name" value="MEMBRANE PROTEIN-RELATED"/>
    <property type="match status" value="1"/>
</dbReference>
<feature type="transmembrane region" description="Helical" evidence="2">
    <location>
        <begin position="25"/>
        <end position="48"/>
    </location>
</feature>
<dbReference type="SMART" id="SM00244">
    <property type="entry name" value="PHB"/>
    <property type="match status" value="1"/>
</dbReference>
<gene>
    <name evidence="4" type="ORF">HNQ39_000215</name>
</gene>